<evidence type="ECO:0008006" key="2">
    <source>
        <dbReference type="Google" id="ProtNLM"/>
    </source>
</evidence>
<dbReference type="SUPFAM" id="SSF57802">
    <property type="entry name" value="Rubredoxin-like"/>
    <property type="match status" value="1"/>
</dbReference>
<dbReference type="EMBL" id="LAZR01024174">
    <property type="protein sequence ID" value="KKL76053.1"/>
    <property type="molecule type" value="Genomic_DNA"/>
</dbReference>
<name>A0A0F9EPK8_9ZZZZ</name>
<accession>A0A0F9EPK8</accession>
<dbReference type="AlphaFoldDB" id="A0A0F9EPK8"/>
<proteinExistence type="predicted"/>
<protein>
    <recommendedName>
        <fullName evidence="2">Rubredoxin-like domain-containing protein</fullName>
    </recommendedName>
</protein>
<evidence type="ECO:0000313" key="1">
    <source>
        <dbReference type="EMBL" id="KKL76053.1"/>
    </source>
</evidence>
<sequence>MATETIIKFDNPTLYDLLNSLKFDIKTARKVGKYLIEKEMIESFPRIKGLAPSEPSTNPRRVEFYCEECRIVLTDRENPKYCPLCGSSNLSEKTI</sequence>
<gene>
    <name evidence="1" type="ORF">LCGC14_2048740</name>
</gene>
<comment type="caution">
    <text evidence="1">The sequence shown here is derived from an EMBL/GenBank/DDBJ whole genome shotgun (WGS) entry which is preliminary data.</text>
</comment>
<reference evidence="1" key="1">
    <citation type="journal article" date="2015" name="Nature">
        <title>Complex archaea that bridge the gap between prokaryotes and eukaryotes.</title>
        <authorList>
            <person name="Spang A."/>
            <person name="Saw J.H."/>
            <person name="Jorgensen S.L."/>
            <person name="Zaremba-Niedzwiedzka K."/>
            <person name="Martijn J."/>
            <person name="Lind A.E."/>
            <person name="van Eijk R."/>
            <person name="Schleper C."/>
            <person name="Guy L."/>
            <person name="Ettema T.J."/>
        </authorList>
    </citation>
    <scope>NUCLEOTIDE SEQUENCE</scope>
</reference>
<organism evidence="1">
    <name type="scientific">marine sediment metagenome</name>
    <dbReference type="NCBI Taxonomy" id="412755"/>
    <lineage>
        <taxon>unclassified sequences</taxon>
        <taxon>metagenomes</taxon>
        <taxon>ecological metagenomes</taxon>
    </lineage>
</organism>